<gene>
    <name evidence="2" type="ORF">FGIG_05878</name>
</gene>
<sequence>MHLSSGIVCREKAARKQDLIRMENELEMQIQRYEERAKNEVQDRIRSEYDTMINAKEKEIAEIRSQVEMLKSRIQSGEEQQPARTAPDSTTMDQTTLLRTYHSTHSLAVCTKSVTNSKFHGSRSFGGRVTTVGQS</sequence>
<proteinExistence type="predicted"/>
<dbReference type="Proteomes" id="UP000316759">
    <property type="component" value="Unassembled WGS sequence"/>
</dbReference>
<evidence type="ECO:0000313" key="2">
    <source>
        <dbReference type="EMBL" id="TPP67125.1"/>
    </source>
</evidence>
<feature type="region of interest" description="Disordered" evidence="1">
    <location>
        <begin position="72"/>
        <end position="93"/>
    </location>
</feature>
<name>A0A504Z2Z9_FASGI</name>
<accession>A0A504Z2Z9</accession>
<reference evidence="2 3" key="1">
    <citation type="submission" date="2019-04" db="EMBL/GenBank/DDBJ databases">
        <title>Annotation for the trematode Fasciola gigantica.</title>
        <authorList>
            <person name="Choi Y.-J."/>
        </authorList>
    </citation>
    <scope>NUCLEOTIDE SEQUENCE [LARGE SCALE GENOMIC DNA]</scope>
    <source>
        <strain evidence="2">Uganda_cow_1</strain>
    </source>
</reference>
<protein>
    <submittedName>
        <fullName evidence="2">Uncharacterized protein</fullName>
    </submittedName>
</protein>
<feature type="compositionally biased region" description="Polar residues" evidence="1">
    <location>
        <begin position="73"/>
        <end position="93"/>
    </location>
</feature>
<evidence type="ECO:0000256" key="1">
    <source>
        <dbReference type="SAM" id="MobiDB-lite"/>
    </source>
</evidence>
<dbReference type="EMBL" id="SUNJ01001025">
    <property type="protein sequence ID" value="TPP67125.1"/>
    <property type="molecule type" value="Genomic_DNA"/>
</dbReference>
<organism evidence="2 3">
    <name type="scientific">Fasciola gigantica</name>
    <name type="common">Giant liver fluke</name>
    <dbReference type="NCBI Taxonomy" id="46835"/>
    <lineage>
        <taxon>Eukaryota</taxon>
        <taxon>Metazoa</taxon>
        <taxon>Spiralia</taxon>
        <taxon>Lophotrochozoa</taxon>
        <taxon>Platyhelminthes</taxon>
        <taxon>Trematoda</taxon>
        <taxon>Digenea</taxon>
        <taxon>Plagiorchiida</taxon>
        <taxon>Echinostomata</taxon>
        <taxon>Echinostomatoidea</taxon>
        <taxon>Fasciolidae</taxon>
        <taxon>Fasciola</taxon>
    </lineage>
</organism>
<keyword evidence="3" id="KW-1185">Reference proteome</keyword>
<dbReference type="AlphaFoldDB" id="A0A504Z2Z9"/>
<comment type="caution">
    <text evidence="2">The sequence shown here is derived from an EMBL/GenBank/DDBJ whole genome shotgun (WGS) entry which is preliminary data.</text>
</comment>
<evidence type="ECO:0000313" key="3">
    <source>
        <dbReference type="Proteomes" id="UP000316759"/>
    </source>
</evidence>
<dbReference type="STRING" id="46835.A0A504Z2Z9"/>